<feature type="region of interest" description="Disordered" evidence="9">
    <location>
        <begin position="1"/>
        <end position="24"/>
    </location>
</feature>
<dbReference type="Proteomes" id="UP000268084">
    <property type="component" value="Chromosome"/>
</dbReference>
<dbReference type="GO" id="GO:0005886">
    <property type="term" value="C:plasma membrane"/>
    <property type="evidence" value="ECO:0007669"/>
    <property type="project" value="UniProtKB-SubCell"/>
</dbReference>
<feature type="domain" description="ABC transmembrane type-1" evidence="10">
    <location>
        <begin position="113"/>
        <end position="300"/>
    </location>
</feature>
<evidence type="ECO:0000256" key="7">
    <source>
        <dbReference type="ARBA" id="ARBA00023136"/>
    </source>
</evidence>
<dbReference type="PANTHER" id="PTHR43357">
    <property type="entry name" value="INNER MEMBRANE ABC TRANSPORTER PERMEASE PROTEIN YDCV"/>
    <property type="match status" value="1"/>
</dbReference>
<reference evidence="11 12" key="1">
    <citation type="submission" date="2018-11" db="EMBL/GenBank/DDBJ databases">
        <authorList>
            <person name="Da X."/>
        </authorList>
    </citation>
    <scope>NUCLEOTIDE SEQUENCE [LARGE SCALE GENOMIC DNA]</scope>
    <source>
        <strain evidence="11 12">S14-144</strain>
    </source>
</reference>
<feature type="transmembrane region" description="Helical" evidence="8">
    <location>
        <begin position="183"/>
        <end position="202"/>
    </location>
</feature>
<evidence type="ECO:0000256" key="4">
    <source>
        <dbReference type="ARBA" id="ARBA00022519"/>
    </source>
</evidence>
<dbReference type="RefSeq" id="WP_124799939.1">
    <property type="nucleotide sequence ID" value="NZ_CP034170.1"/>
</dbReference>
<keyword evidence="3" id="KW-1003">Cell membrane</keyword>
<dbReference type="InterPro" id="IPR000515">
    <property type="entry name" value="MetI-like"/>
</dbReference>
<dbReference type="PANTHER" id="PTHR43357:SF4">
    <property type="entry name" value="INNER MEMBRANE ABC TRANSPORTER PERMEASE PROTEIN YDCV"/>
    <property type="match status" value="1"/>
</dbReference>
<keyword evidence="12" id="KW-1185">Reference proteome</keyword>
<evidence type="ECO:0000256" key="6">
    <source>
        <dbReference type="ARBA" id="ARBA00022989"/>
    </source>
</evidence>
<dbReference type="KEGG" id="nak:EH165_13665"/>
<dbReference type="PROSITE" id="PS50928">
    <property type="entry name" value="ABC_TM1"/>
    <property type="match status" value="1"/>
</dbReference>
<comment type="similarity">
    <text evidence="8">Belongs to the binding-protein-dependent transport system permease family.</text>
</comment>
<keyword evidence="2 8" id="KW-0813">Transport</keyword>
<dbReference type="EMBL" id="CP034170">
    <property type="protein sequence ID" value="AZI59035.1"/>
    <property type="molecule type" value="Genomic_DNA"/>
</dbReference>
<evidence type="ECO:0000313" key="11">
    <source>
        <dbReference type="EMBL" id="AZI59035.1"/>
    </source>
</evidence>
<dbReference type="OrthoDB" id="5622164at2"/>
<dbReference type="Gene3D" id="1.10.3720.10">
    <property type="entry name" value="MetI-like"/>
    <property type="match status" value="1"/>
</dbReference>
<dbReference type="CDD" id="cd06261">
    <property type="entry name" value="TM_PBP2"/>
    <property type="match status" value="1"/>
</dbReference>
<keyword evidence="7 8" id="KW-0472">Membrane</keyword>
<evidence type="ECO:0000256" key="3">
    <source>
        <dbReference type="ARBA" id="ARBA00022475"/>
    </source>
</evidence>
<organism evidence="11 12">
    <name type="scientific">Nakamurella antarctica</name>
    <dbReference type="NCBI Taxonomy" id="1902245"/>
    <lineage>
        <taxon>Bacteria</taxon>
        <taxon>Bacillati</taxon>
        <taxon>Actinomycetota</taxon>
        <taxon>Actinomycetes</taxon>
        <taxon>Nakamurellales</taxon>
        <taxon>Nakamurellaceae</taxon>
        <taxon>Nakamurella</taxon>
    </lineage>
</organism>
<dbReference type="InterPro" id="IPR035906">
    <property type="entry name" value="MetI-like_sf"/>
</dbReference>
<feature type="compositionally biased region" description="Polar residues" evidence="9">
    <location>
        <begin position="1"/>
        <end position="21"/>
    </location>
</feature>
<dbReference type="GO" id="GO:0055085">
    <property type="term" value="P:transmembrane transport"/>
    <property type="evidence" value="ECO:0007669"/>
    <property type="project" value="InterPro"/>
</dbReference>
<reference evidence="11 12" key="2">
    <citation type="submission" date="2018-12" db="EMBL/GenBank/DDBJ databases">
        <title>Nakamurella antarcticus sp. nov., isolated from Antarctica South Shetland Islands soil.</title>
        <authorList>
            <person name="Peng F."/>
        </authorList>
    </citation>
    <scope>NUCLEOTIDE SEQUENCE [LARGE SCALE GENOMIC DNA]</scope>
    <source>
        <strain evidence="11 12">S14-144</strain>
    </source>
</reference>
<evidence type="ECO:0000256" key="9">
    <source>
        <dbReference type="SAM" id="MobiDB-lite"/>
    </source>
</evidence>
<keyword evidence="4" id="KW-0997">Cell inner membrane</keyword>
<evidence type="ECO:0000259" key="10">
    <source>
        <dbReference type="PROSITE" id="PS50928"/>
    </source>
</evidence>
<evidence type="ECO:0000313" key="12">
    <source>
        <dbReference type="Proteomes" id="UP000268084"/>
    </source>
</evidence>
<evidence type="ECO:0000256" key="5">
    <source>
        <dbReference type="ARBA" id="ARBA00022692"/>
    </source>
</evidence>
<feature type="transmembrane region" description="Helical" evidence="8">
    <location>
        <begin position="36"/>
        <end position="57"/>
    </location>
</feature>
<protein>
    <submittedName>
        <fullName evidence="11">ABC transporter permease subunit</fullName>
    </submittedName>
</protein>
<feature type="transmembrane region" description="Helical" evidence="8">
    <location>
        <begin position="279"/>
        <end position="303"/>
    </location>
</feature>
<evidence type="ECO:0000256" key="2">
    <source>
        <dbReference type="ARBA" id="ARBA00022448"/>
    </source>
</evidence>
<accession>A0A3G8ZQF5</accession>
<gene>
    <name evidence="11" type="ORF">EH165_13665</name>
</gene>
<feature type="transmembrane region" description="Helical" evidence="8">
    <location>
        <begin position="240"/>
        <end position="259"/>
    </location>
</feature>
<dbReference type="Pfam" id="PF00528">
    <property type="entry name" value="BPD_transp_1"/>
    <property type="match status" value="1"/>
</dbReference>
<dbReference type="SUPFAM" id="SSF161098">
    <property type="entry name" value="MetI-like"/>
    <property type="match status" value="1"/>
</dbReference>
<proteinExistence type="inferred from homology"/>
<comment type="subcellular location">
    <subcellularLocation>
        <location evidence="1">Cell inner membrane</location>
        <topology evidence="1">Multi-pass membrane protein</topology>
    </subcellularLocation>
    <subcellularLocation>
        <location evidence="8">Cell membrane</location>
        <topology evidence="8">Multi-pass membrane protein</topology>
    </subcellularLocation>
</comment>
<dbReference type="AlphaFoldDB" id="A0A3G8ZQF5"/>
<feature type="transmembrane region" description="Helical" evidence="8">
    <location>
        <begin position="152"/>
        <end position="171"/>
    </location>
</feature>
<evidence type="ECO:0000256" key="1">
    <source>
        <dbReference type="ARBA" id="ARBA00004429"/>
    </source>
</evidence>
<keyword evidence="5 8" id="KW-0812">Transmembrane</keyword>
<feature type="transmembrane region" description="Helical" evidence="8">
    <location>
        <begin position="117"/>
        <end position="140"/>
    </location>
</feature>
<evidence type="ECO:0000256" key="8">
    <source>
        <dbReference type="RuleBase" id="RU363032"/>
    </source>
</evidence>
<name>A0A3G8ZQF5_9ACTN</name>
<keyword evidence="6 8" id="KW-1133">Transmembrane helix</keyword>
<sequence>MTTDSVSIIPATSTTPATLGPSSRKLRASRRRKTTVFRWATVSVVGLFFLIPMYSLFYSSSHTLSGKWIWTAWKAVGGLATAGSKDCSAEGNQTLIAACRRVGIQSAQIWTGLTNSLVLVVLTIALMLFLLVPAMIWIRLRLPWLRRTMEFTCLLALTIPAIVLVVGLAPIYRTLSNVLSTDTLWLCFAYAILVLPFAYRSLDAGLDAIDIKTLSEAARSLGSSWLGVLWRVVIPNIRTALVSASFISLALVLGEFTFAERLARQSFSTSIVGIGQDNPRLAMALSLVSLLVALFLLLFLSLLTASRKGRTRRKGKTS</sequence>